<gene>
    <name evidence="1" type="ORF">HMPREF0179_05082</name>
</gene>
<reference evidence="1 2" key="1">
    <citation type="submission" date="2010-10" db="EMBL/GenBank/DDBJ databases">
        <authorList>
            <consortium name="The Broad Institute Genome Sequencing Platform"/>
            <person name="Ward D."/>
            <person name="Earl A."/>
            <person name="Feldgarden M."/>
            <person name="Young S.K."/>
            <person name="Gargeya S."/>
            <person name="Zeng Q."/>
            <person name="Alvarado L."/>
            <person name="Berlin A."/>
            <person name="Bochicchio J."/>
            <person name="Chapman S.B."/>
            <person name="Chen Z."/>
            <person name="Freedman E."/>
            <person name="Gellesch M."/>
            <person name="Goldberg J."/>
            <person name="Griggs A."/>
            <person name="Gujja S."/>
            <person name="Heilman E."/>
            <person name="Heiman D."/>
            <person name="Howarth C."/>
            <person name="Mehta T."/>
            <person name="Neiman D."/>
            <person name="Pearson M."/>
            <person name="Roberts A."/>
            <person name="Saif S."/>
            <person name="Shea T."/>
            <person name="Shenoy N."/>
            <person name="Sisk P."/>
            <person name="Stolte C."/>
            <person name="Sykes S."/>
            <person name="White J."/>
            <person name="Yandava C."/>
            <person name="Allen-Vercoe E."/>
            <person name="Sibley C."/>
            <person name="Ambrose C.E."/>
            <person name="Strauss J."/>
            <person name="Daigneault M."/>
            <person name="Haas B."/>
            <person name="Nusbaum C."/>
            <person name="Birren B."/>
        </authorList>
    </citation>
    <scope>NUCLEOTIDE SEQUENCE [LARGE SCALE GENOMIC DNA]</scope>
    <source>
        <strain evidence="1 2">3_1_6</strain>
    </source>
</reference>
<comment type="caution">
    <text evidence="1">The sequence shown here is derived from an EMBL/GenBank/DDBJ whole genome shotgun (WGS) entry which is preliminary data.</text>
</comment>
<evidence type="ECO:0000313" key="2">
    <source>
        <dbReference type="Proteomes" id="UP000006034"/>
    </source>
</evidence>
<dbReference type="GeneID" id="78084250"/>
<accession>S2LBC2</accession>
<organism evidence="1 2">
    <name type="scientific">Bilophila wadsworthia (strain 3_1_6)</name>
    <dbReference type="NCBI Taxonomy" id="563192"/>
    <lineage>
        <taxon>Bacteria</taxon>
        <taxon>Pseudomonadati</taxon>
        <taxon>Thermodesulfobacteriota</taxon>
        <taxon>Desulfovibrionia</taxon>
        <taxon>Desulfovibrionales</taxon>
        <taxon>Desulfovibrionaceae</taxon>
        <taxon>Bilophila</taxon>
    </lineage>
</organism>
<name>S2LBC2_BILW3</name>
<proteinExistence type="predicted"/>
<reference evidence="1 2" key="2">
    <citation type="submission" date="2013-04" db="EMBL/GenBank/DDBJ databases">
        <title>The Genome Sequence of Bilophila wadsworthia 3_1_6.</title>
        <authorList>
            <consortium name="The Broad Institute Genomics Platform"/>
            <person name="Earl A."/>
            <person name="Ward D."/>
            <person name="Feldgarden M."/>
            <person name="Gevers D."/>
            <person name="Sibley C."/>
            <person name="Strauss J."/>
            <person name="Allen-Vercoe E."/>
            <person name="Walker B."/>
            <person name="Young S."/>
            <person name="Zeng Q."/>
            <person name="Gargeya S."/>
            <person name="Fitzgerald M."/>
            <person name="Haas B."/>
            <person name="Abouelleil A."/>
            <person name="Allen A.W."/>
            <person name="Alvarado L."/>
            <person name="Arachchi H.M."/>
            <person name="Berlin A.M."/>
            <person name="Chapman S.B."/>
            <person name="Gainer-Dewar J."/>
            <person name="Goldberg J."/>
            <person name="Griggs A."/>
            <person name="Gujja S."/>
            <person name="Hansen M."/>
            <person name="Howarth C."/>
            <person name="Imamovic A."/>
            <person name="Ireland A."/>
            <person name="Larimer J."/>
            <person name="McCowan C."/>
            <person name="Murphy C."/>
            <person name="Pearson M."/>
            <person name="Poon T.W."/>
            <person name="Priest M."/>
            <person name="Roberts A."/>
            <person name="Saif S."/>
            <person name="Shea T."/>
            <person name="Sisk P."/>
            <person name="Sykes S."/>
            <person name="Wortman J."/>
            <person name="Nusbaum C."/>
            <person name="Birren B."/>
        </authorList>
    </citation>
    <scope>NUCLEOTIDE SEQUENCE [LARGE SCALE GENOMIC DNA]</scope>
    <source>
        <strain evidence="1 2">3_1_6</strain>
    </source>
</reference>
<dbReference type="AlphaFoldDB" id="S2LBC2"/>
<evidence type="ECO:0000313" key="1">
    <source>
        <dbReference type="EMBL" id="EPC05797.1"/>
    </source>
</evidence>
<dbReference type="RefSeq" id="WP_016360402.1">
    <property type="nucleotide sequence ID" value="NZ_KE150238.1"/>
</dbReference>
<sequence>MKCTLCCVFLVIMFLIFIPYSKAQKTPLGEFPNWGDSIEQVIKERNIKYPITENSMSLIFGIPVQTMLAKDVFDEGIHIDLYSFFYNKLIEFSISIEPNNFEKTYYEIKNNIELNFKKYKDSHFIKNEDIFIDNDKKTIIILMKTKTIILYFIDFESYKKYKK</sequence>
<dbReference type="Proteomes" id="UP000006034">
    <property type="component" value="Unassembled WGS sequence"/>
</dbReference>
<keyword evidence="2" id="KW-1185">Reference proteome</keyword>
<dbReference type="HOGENOM" id="CLU_1623936_0_0_7"/>
<dbReference type="EMBL" id="ADCP02000001">
    <property type="protein sequence ID" value="EPC05797.1"/>
    <property type="molecule type" value="Genomic_DNA"/>
</dbReference>
<protein>
    <submittedName>
        <fullName evidence="1">Uncharacterized protein</fullName>
    </submittedName>
</protein>